<dbReference type="OrthoDB" id="4068713at2759"/>
<feature type="compositionally biased region" description="Polar residues" evidence="1">
    <location>
        <begin position="136"/>
        <end position="159"/>
    </location>
</feature>
<feature type="compositionally biased region" description="Low complexity" evidence="1">
    <location>
        <begin position="290"/>
        <end position="303"/>
    </location>
</feature>
<proteinExistence type="predicted"/>
<comment type="caution">
    <text evidence="2">The sequence shown here is derived from an EMBL/GenBank/DDBJ whole genome shotgun (WGS) entry which is preliminary data.</text>
</comment>
<protein>
    <submittedName>
        <fullName evidence="2">Uncharacterized protein</fullName>
    </submittedName>
</protein>
<evidence type="ECO:0000256" key="1">
    <source>
        <dbReference type="SAM" id="MobiDB-lite"/>
    </source>
</evidence>
<evidence type="ECO:0000313" key="2">
    <source>
        <dbReference type="EMBL" id="GAV53061.1"/>
    </source>
</evidence>
<organism evidence="2 3">
    <name type="scientific">Zygosaccharomyces rouxii</name>
    <dbReference type="NCBI Taxonomy" id="4956"/>
    <lineage>
        <taxon>Eukaryota</taxon>
        <taxon>Fungi</taxon>
        <taxon>Dikarya</taxon>
        <taxon>Ascomycota</taxon>
        <taxon>Saccharomycotina</taxon>
        <taxon>Saccharomycetes</taxon>
        <taxon>Saccharomycetales</taxon>
        <taxon>Saccharomycetaceae</taxon>
        <taxon>Zygosaccharomyces</taxon>
    </lineage>
</organism>
<evidence type="ECO:0000313" key="3">
    <source>
        <dbReference type="Proteomes" id="UP000187013"/>
    </source>
</evidence>
<feature type="region of interest" description="Disordered" evidence="1">
    <location>
        <begin position="209"/>
        <end position="317"/>
    </location>
</feature>
<feature type="region of interest" description="Disordered" evidence="1">
    <location>
        <begin position="1"/>
        <end position="22"/>
    </location>
</feature>
<dbReference type="AlphaFoldDB" id="A0A1Q3ABP9"/>
<feature type="region of interest" description="Disordered" evidence="1">
    <location>
        <begin position="136"/>
        <end position="185"/>
    </location>
</feature>
<dbReference type="Proteomes" id="UP000187013">
    <property type="component" value="Unassembled WGS sequence"/>
</dbReference>
<sequence length="539" mass="58428">MNNNHNDGNRNTPKGSVSKTAMDPPVQRPILVRIDNLPPGKSWKEVRYLIGGIVHHSNVIQVKMLPLMSSIVPPFVPFQSCIVTLKSQLDTESLNELLVSLNTYQWHYYNLYAYTLPPLDVTQQFIPMSEQSSAFLPSGNEASMSPSPSSDHTESQTPEDTPMTPSLLYPTPVPAPAPAPVGPATPATAAAAAAAAAAATATPCPPVPPAAMMSLPPDPGPGPTSPFGALNGGMPPMTPQLSFMGMGPGPPRRQYHQPNIYGSRKFGGTAGGFSSGSGHSSGRNSHRNSRGSNGSGAAADGNGTESGGHTNSKSSSSDRYLLSAAAAAAAATSKTNQNFGANLNDSSRGNITNNNSKRLKQIFNERTFRKQMTGRKMLQLQVSGFPPFIKLDFWEPIQLEDYKSLSEKGVQLIETDQPEKYGRLRWTTLKDYIKLKCPRLLSLQGEESSVENNTREFYVGVYEDHEEPIGVKIVSDEQESPEYGLSSATVYRAIVGFNSGELYDSCLDALRDQEYSLGYKLEVKGLPPYEEEQQQQQRK</sequence>
<name>A0A1Q3ABP9_ZYGRO</name>
<reference evidence="2 3" key="1">
    <citation type="submission" date="2016-08" db="EMBL/GenBank/DDBJ databases">
        <title>Draft genome sequence of allopolyploid Zygosaccharomyces rouxii.</title>
        <authorList>
            <person name="Watanabe J."/>
            <person name="Uehara K."/>
            <person name="Mogi Y."/>
            <person name="Tsukioka Y."/>
        </authorList>
    </citation>
    <scope>NUCLEOTIDE SEQUENCE [LARGE SCALE GENOMIC DNA]</scope>
    <source>
        <strain evidence="2 3">NBRC 110957</strain>
    </source>
</reference>
<gene>
    <name evidence="2" type="ORF">ZYGR_0AI03430</name>
</gene>
<feature type="compositionally biased region" description="Pro residues" evidence="1">
    <location>
        <begin position="171"/>
        <end position="183"/>
    </location>
</feature>
<accession>A0A1Q3ABP9</accession>
<dbReference type="EMBL" id="BDGX01000035">
    <property type="protein sequence ID" value="GAV53061.1"/>
    <property type="molecule type" value="Genomic_DNA"/>
</dbReference>
<feature type="compositionally biased region" description="Polar residues" evidence="1">
    <location>
        <begin position="1"/>
        <end position="19"/>
    </location>
</feature>